<dbReference type="EMBL" id="CADEAL010003902">
    <property type="protein sequence ID" value="CAB1446154.1"/>
    <property type="molecule type" value="Genomic_DNA"/>
</dbReference>
<comment type="caution">
    <text evidence="1">The sequence shown here is derived from an EMBL/GenBank/DDBJ whole genome shotgun (WGS) entry which is preliminary data.</text>
</comment>
<reference evidence="1" key="1">
    <citation type="submission" date="2020-03" db="EMBL/GenBank/DDBJ databases">
        <authorList>
            <person name="Weist P."/>
        </authorList>
    </citation>
    <scope>NUCLEOTIDE SEQUENCE</scope>
</reference>
<dbReference type="Proteomes" id="UP001153269">
    <property type="component" value="Unassembled WGS sequence"/>
</dbReference>
<keyword evidence="2" id="KW-1185">Reference proteome</keyword>
<sequence length="66" mass="7167">MALVDAAPVGWGYAPGVPIISARAYADGLVIRTLGSLVKDIREWLTDHTTVRSYRPGRDPSKDSAR</sequence>
<evidence type="ECO:0000313" key="1">
    <source>
        <dbReference type="EMBL" id="CAB1446154.1"/>
    </source>
</evidence>
<organism evidence="1 2">
    <name type="scientific">Pleuronectes platessa</name>
    <name type="common">European plaice</name>
    <dbReference type="NCBI Taxonomy" id="8262"/>
    <lineage>
        <taxon>Eukaryota</taxon>
        <taxon>Metazoa</taxon>
        <taxon>Chordata</taxon>
        <taxon>Craniata</taxon>
        <taxon>Vertebrata</taxon>
        <taxon>Euteleostomi</taxon>
        <taxon>Actinopterygii</taxon>
        <taxon>Neopterygii</taxon>
        <taxon>Teleostei</taxon>
        <taxon>Neoteleostei</taxon>
        <taxon>Acanthomorphata</taxon>
        <taxon>Carangaria</taxon>
        <taxon>Pleuronectiformes</taxon>
        <taxon>Pleuronectoidei</taxon>
        <taxon>Pleuronectidae</taxon>
        <taxon>Pleuronectes</taxon>
    </lineage>
</organism>
<gene>
    <name evidence="1" type="ORF">PLEPLA_LOCUS33893</name>
</gene>
<proteinExistence type="predicted"/>
<evidence type="ECO:0000313" key="2">
    <source>
        <dbReference type="Proteomes" id="UP001153269"/>
    </source>
</evidence>
<protein>
    <submittedName>
        <fullName evidence="1">Uncharacterized protein</fullName>
    </submittedName>
</protein>
<accession>A0A9N7V8L3</accession>
<dbReference type="AlphaFoldDB" id="A0A9N7V8L3"/>
<name>A0A9N7V8L3_PLEPL</name>